<comment type="pathway">
    <text evidence="1 11">Carbohydrate degradation; glycolysis; pyruvate from D-glyceraldehyde 3-phosphate: step 4/5.</text>
</comment>
<feature type="binding site" evidence="13">
    <location>
        <position position="164"/>
    </location>
    <ligand>
        <name>substrate</name>
    </ligand>
</feature>
<evidence type="ECO:0000256" key="11">
    <source>
        <dbReference type="HAMAP-Rule" id="MF_00318"/>
    </source>
</evidence>
<dbReference type="InterPro" id="IPR000941">
    <property type="entry name" value="Enolase"/>
</dbReference>
<feature type="binding site" evidence="11">
    <location>
        <position position="364"/>
    </location>
    <ligand>
        <name>(2R)-2-phosphoglycerate</name>
        <dbReference type="ChEBI" id="CHEBI:58289"/>
    </ligand>
</feature>
<dbReference type="Pfam" id="PF00113">
    <property type="entry name" value="Enolase_C"/>
    <property type="match status" value="1"/>
</dbReference>
<evidence type="ECO:0000313" key="18">
    <source>
        <dbReference type="Proteomes" id="UP001240483"/>
    </source>
</evidence>
<dbReference type="GO" id="GO:0005576">
    <property type="term" value="C:extracellular region"/>
    <property type="evidence" value="ECO:0007669"/>
    <property type="project" value="UniProtKB-SubCell"/>
</dbReference>
<comment type="caution">
    <text evidence="17">The sequence shown here is derived from an EMBL/GenBank/DDBJ whole genome shotgun (WGS) entry which is preliminary data.</text>
</comment>
<dbReference type="GO" id="GO:0009986">
    <property type="term" value="C:cell surface"/>
    <property type="evidence" value="ECO:0007669"/>
    <property type="project" value="UniProtKB-SubCell"/>
</dbReference>
<feature type="domain" description="Enolase C-terminal TIM barrel" evidence="15">
    <location>
        <begin position="139"/>
        <end position="423"/>
    </location>
</feature>
<feature type="active site" description="Proton donor" evidence="11 12">
    <location>
        <position position="205"/>
    </location>
</feature>
<dbReference type="Gene3D" id="3.20.20.120">
    <property type="entry name" value="Enolase-like C-terminal domain"/>
    <property type="match status" value="1"/>
</dbReference>
<proteinExistence type="inferred from homology"/>
<evidence type="ECO:0000256" key="2">
    <source>
        <dbReference type="ARBA" id="ARBA00009604"/>
    </source>
</evidence>
<dbReference type="Pfam" id="PF03952">
    <property type="entry name" value="Enolase_N"/>
    <property type="match status" value="1"/>
</dbReference>
<dbReference type="RefSeq" id="WP_285332804.1">
    <property type="nucleotide sequence ID" value="NZ_CALUAG010000010.1"/>
</dbReference>
<evidence type="ECO:0000313" key="17">
    <source>
        <dbReference type="EMBL" id="MDK6274875.1"/>
    </source>
</evidence>
<comment type="cofactor">
    <cofactor evidence="11">
        <name>Mg(2+)</name>
        <dbReference type="ChEBI" id="CHEBI:18420"/>
    </cofactor>
    <text evidence="11">Binds a second Mg(2+) ion via substrate during catalysis.</text>
</comment>
<reference evidence="17" key="1">
    <citation type="submission" date="2023-05" db="EMBL/GenBank/DDBJ databases">
        <title>Cataloging the Phylogenetic Diversity of Human Bladder Bacteria.</title>
        <authorList>
            <person name="Du J."/>
        </authorList>
    </citation>
    <scope>NUCLEOTIDE SEQUENCE</scope>
    <source>
        <strain evidence="17">UMB9978</strain>
    </source>
</reference>
<name>A0AAP4FI03_9MICC</name>
<comment type="subcellular location">
    <subcellularLocation>
        <location evidence="11">Cytoplasm</location>
    </subcellularLocation>
    <subcellularLocation>
        <location evidence="11">Secreted</location>
    </subcellularLocation>
    <subcellularLocation>
        <location evidence="11">Cell surface</location>
    </subcellularLocation>
    <text evidence="11">Fractions of enolase are present in both the cytoplasm and on the cell surface.</text>
</comment>
<dbReference type="PANTHER" id="PTHR11902">
    <property type="entry name" value="ENOLASE"/>
    <property type="match status" value="1"/>
</dbReference>
<dbReference type="NCBIfam" id="TIGR01060">
    <property type="entry name" value="eno"/>
    <property type="match status" value="1"/>
</dbReference>
<sequence>MPLIDAVHARQVIDSRGNPTVEAEVLLTDGSLGRAIVPSGASTGEFEAVELRDGDKGRYLGKGVTKAVDNVIDVIGPELQGLVATDQRDIDQLMLDLDGTNNKSKLGANALLGVSLAAAHAASESSNLPLYKYLGGPNAHVLPVPMMNILNGGSHADSDVDIQEFMIAPLSAPTFSEALRMGIEVYHSLKAVLNEKGLSTGLGDEGGFAPNLPSNRTALDLIVTAIEAAGYKPGADVALALDVASSEFYKDGVYVFEGENRTAEQMADYYAELVEAYPLVSIEDPLYEDDWAGWKNLTERLGDKVQLVGDDLFVTNPERLERGIKDDTANALLVKVNQIGTLTETLDAITMAQRAGYACMISHRSGETEDVTIADLAVATNAGQIKTGAPARSDRVAKYNHLLRIEEELGEAAAYAGASAFPRFKA</sequence>
<evidence type="ECO:0000256" key="4">
    <source>
        <dbReference type="ARBA" id="ARBA00017068"/>
    </source>
</evidence>
<feature type="binding site" evidence="13">
    <location>
        <position position="283"/>
    </location>
    <ligand>
        <name>substrate</name>
    </ligand>
</feature>
<dbReference type="SUPFAM" id="SSF54826">
    <property type="entry name" value="Enolase N-terminal domain-like"/>
    <property type="match status" value="1"/>
</dbReference>
<evidence type="ECO:0000256" key="8">
    <source>
        <dbReference type="ARBA" id="ARBA00022842"/>
    </source>
</evidence>
<feature type="domain" description="Enolase N-terminal" evidence="16">
    <location>
        <begin position="4"/>
        <end position="134"/>
    </location>
</feature>
<dbReference type="SMART" id="SM01192">
    <property type="entry name" value="Enolase_C"/>
    <property type="match status" value="1"/>
</dbReference>
<gene>
    <name evidence="11 17" type="primary">eno</name>
    <name evidence="17" type="ORF">QP116_03825</name>
</gene>
<dbReference type="EMBL" id="JASODW010000003">
    <property type="protein sequence ID" value="MDK6274875.1"/>
    <property type="molecule type" value="Genomic_DNA"/>
</dbReference>
<evidence type="ECO:0000256" key="3">
    <source>
        <dbReference type="ARBA" id="ARBA00012058"/>
    </source>
</evidence>
<evidence type="ECO:0000256" key="7">
    <source>
        <dbReference type="ARBA" id="ARBA00022723"/>
    </source>
</evidence>
<keyword evidence="8 11" id="KW-0460">Magnesium</keyword>
<dbReference type="AlphaFoldDB" id="A0AAP4FI03"/>
<protein>
    <recommendedName>
        <fullName evidence="4 11">Enolase</fullName>
        <ecNumber evidence="3 11">4.2.1.11</ecNumber>
    </recommendedName>
    <alternativeName>
        <fullName evidence="11">2-phospho-D-glycerate hydro-lyase</fullName>
    </alternativeName>
    <alternativeName>
        <fullName evidence="11">2-phosphoglycerate dehydratase</fullName>
    </alternativeName>
</protein>
<evidence type="ECO:0000256" key="5">
    <source>
        <dbReference type="ARBA" id="ARBA00022490"/>
    </source>
</evidence>
<dbReference type="InterPro" id="IPR036849">
    <property type="entry name" value="Enolase-like_C_sf"/>
</dbReference>
<dbReference type="InterPro" id="IPR029017">
    <property type="entry name" value="Enolase-like_N"/>
</dbReference>
<dbReference type="SFLD" id="SFLDG00178">
    <property type="entry name" value="enolase"/>
    <property type="match status" value="1"/>
</dbReference>
<keyword evidence="5 11" id="KW-0963">Cytoplasm</keyword>
<dbReference type="PROSITE" id="PS00164">
    <property type="entry name" value="ENOLASE"/>
    <property type="match status" value="1"/>
</dbReference>
<accession>A0AAP4FI03</accession>
<dbReference type="InterPro" id="IPR020810">
    <property type="entry name" value="Enolase_C"/>
</dbReference>
<feature type="binding site" evidence="11 14">
    <location>
        <position position="283"/>
    </location>
    <ligand>
        <name>Mg(2+)</name>
        <dbReference type="ChEBI" id="CHEBI:18420"/>
    </ligand>
</feature>
<dbReference type="PANTHER" id="PTHR11902:SF1">
    <property type="entry name" value="ENOLASE"/>
    <property type="match status" value="1"/>
</dbReference>
<dbReference type="FunFam" id="3.20.20.120:FF:000001">
    <property type="entry name" value="Enolase"/>
    <property type="match status" value="1"/>
</dbReference>
<evidence type="ECO:0000256" key="13">
    <source>
        <dbReference type="PIRSR" id="PIRSR001400-2"/>
    </source>
</evidence>
<evidence type="ECO:0000256" key="9">
    <source>
        <dbReference type="ARBA" id="ARBA00023152"/>
    </source>
</evidence>
<feature type="binding site" evidence="13">
    <location>
        <begin position="362"/>
        <end position="365"/>
    </location>
    <ligand>
        <name>substrate</name>
    </ligand>
</feature>
<dbReference type="GO" id="GO:0004634">
    <property type="term" value="F:phosphopyruvate hydratase activity"/>
    <property type="evidence" value="ECO:0007669"/>
    <property type="project" value="UniProtKB-UniRule"/>
</dbReference>
<dbReference type="PRINTS" id="PR00148">
    <property type="entry name" value="ENOLASE"/>
</dbReference>
<keyword evidence="10 11" id="KW-0456">Lyase</keyword>
<dbReference type="SFLD" id="SFLDF00002">
    <property type="entry name" value="enolase"/>
    <property type="match status" value="1"/>
</dbReference>
<dbReference type="GO" id="GO:0006096">
    <property type="term" value="P:glycolytic process"/>
    <property type="evidence" value="ECO:0007669"/>
    <property type="project" value="UniProtKB-UniRule"/>
</dbReference>
<keyword evidence="9 11" id="KW-0324">Glycolysis</keyword>
<dbReference type="GO" id="GO:0000015">
    <property type="term" value="C:phosphopyruvate hydratase complex"/>
    <property type="evidence" value="ECO:0007669"/>
    <property type="project" value="InterPro"/>
</dbReference>
<organism evidence="17 18">
    <name type="scientific">Pseudoglutamicibacter cumminsii</name>
    <dbReference type="NCBI Taxonomy" id="156979"/>
    <lineage>
        <taxon>Bacteria</taxon>
        <taxon>Bacillati</taxon>
        <taxon>Actinomycetota</taxon>
        <taxon>Actinomycetes</taxon>
        <taxon>Micrococcales</taxon>
        <taxon>Micrococcaceae</taxon>
        <taxon>Pseudoglutamicibacter</taxon>
    </lineage>
</organism>
<evidence type="ECO:0000256" key="12">
    <source>
        <dbReference type="PIRSR" id="PIRSR001400-1"/>
    </source>
</evidence>
<dbReference type="HAMAP" id="MF_00318">
    <property type="entry name" value="Enolase"/>
    <property type="match status" value="1"/>
</dbReference>
<dbReference type="PIRSF" id="PIRSF001400">
    <property type="entry name" value="Enolase"/>
    <property type="match status" value="1"/>
</dbReference>
<dbReference type="GO" id="GO:0000287">
    <property type="term" value="F:magnesium ion binding"/>
    <property type="evidence" value="ECO:0007669"/>
    <property type="project" value="UniProtKB-UniRule"/>
</dbReference>
<dbReference type="CDD" id="cd03313">
    <property type="entry name" value="enolase"/>
    <property type="match status" value="1"/>
</dbReference>
<comment type="similarity">
    <text evidence="2 11">Belongs to the enolase family.</text>
</comment>
<keyword evidence="6 11" id="KW-0964">Secreted</keyword>
<feature type="binding site" evidence="13">
    <location>
        <position position="310"/>
    </location>
    <ligand>
        <name>substrate</name>
    </ligand>
</feature>
<dbReference type="InterPro" id="IPR020811">
    <property type="entry name" value="Enolase_N"/>
</dbReference>
<evidence type="ECO:0000259" key="15">
    <source>
        <dbReference type="SMART" id="SM01192"/>
    </source>
</evidence>
<dbReference type="Gene3D" id="3.30.390.10">
    <property type="entry name" value="Enolase-like, N-terminal domain"/>
    <property type="match status" value="1"/>
</dbReference>
<feature type="binding site" evidence="11">
    <location>
        <position position="365"/>
    </location>
    <ligand>
        <name>(2R)-2-phosphoglycerate</name>
        <dbReference type="ChEBI" id="CHEBI:58289"/>
    </ligand>
</feature>
<dbReference type="InterPro" id="IPR020809">
    <property type="entry name" value="Enolase_CS"/>
</dbReference>
<dbReference type="SUPFAM" id="SSF51604">
    <property type="entry name" value="Enolase C-terminal domain-like"/>
    <property type="match status" value="1"/>
</dbReference>
<evidence type="ECO:0000256" key="6">
    <source>
        <dbReference type="ARBA" id="ARBA00022525"/>
    </source>
</evidence>
<feature type="binding site" evidence="11">
    <location>
        <position position="335"/>
    </location>
    <ligand>
        <name>(2R)-2-phosphoglycerate</name>
        <dbReference type="ChEBI" id="CHEBI:58289"/>
    </ligand>
</feature>
<feature type="binding site" evidence="11">
    <location>
        <position position="163"/>
    </location>
    <ligand>
        <name>(2R)-2-phosphoglycerate</name>
        <dbReference type="ChEBI" id="CHEBI:58289"/>
    </ligand>
</feature>
<feature type="binding site" evidence="11 14">
    <location>
        <position position="242"/>
    </location>
    <ligand>
        <name>Mg(2+)</name>
        <dbReference type="ChEBI" id="CHEBI:18420"/>
    </ligand>
</feature>
<dbReference type="EC" id="4.2.1.11" evidence="3 11"/>
<feature type="active site" description="Proton acceptor" evidence="11 12">
    <location>
        <position position="335"/>
    </location>
</feature>
<dbReference type="Proteomes" id="UP001240483">
    <property type="component" value="Unassembled WGS sequence"/>
</dbReference>
<comment type="function">
    <text evidence="11">Catalyzes the reversible conversion of 2-phosphoglycerate (2-PG) into phosphoenolpyruvate (PEP). It is essential for the degradation of carbohydrates via glycolysis.</text>
</comment>
<feature type="binding site" evidence="11">
    <location>
        <position position="386"/>
    </location>
    <ligand>
        <name>(2R)-2-phosphoglycerate</name>
        <dbReference type="ChEBI" id="CHEBI:58289"/>
    </ligand>
</feature>
<evidence type="ECO:0000259" key="16">
    <source>
        <dbReference type="SMART" id="SM01193"/>
    </source>
</evidence>
<comment type="cofactor">
    <cofactor evidence="14">
        <name>Mg(2+)</name>
        <dbReference type="ChEBI" id="CHEBI:18420"/>
    </cofactor>
    <text evidence="14">Mg(2+) is required for catalysis and for stabilizing the dimer.</text>
</comment>
<evidence type="ECO:0000256" key="14">
    <source>
        <dbReference type="PIRSR" id="PIRSR001400-3"/>
    </source>
</evidence>
<dbReference type="SFLD" id="SFLDS00001">
    <property type="entry name" value="Enolase"/>
    <property type="match status" value="1"/>
</dbReference>
<evidence type="ECO:0000256" key="1">
    <source>
        <dbReference type="ARBA" id="ARBA00005031"/>
    </source>
</evidence>
<feature type="binding site" evidence="13">
    <location>
        <position position="386"/>
    </location>
    <ligand>
        <name>substrate</name>
    </ligand>
</feature>
<feature type="binding site" evidence="13">
    <location>
        <position position="155"/>
    </location>
    <ligand>
        <name>substrate</name>
    </ligand>
</feature>
<evidence type="ECO:0000256" key="10">
    <source>
        <dbReference type="ARBA" id="ARBA00023239"/>
    </source>
</evidence>
<keyword evidence="7 11" id="KW-0479">Metal-binding</keyword>
<dbReference type="SMART" id="SM01193">
    <property type="entry name" value="Enolase_N"/>
    <property type="match status" value="1"/>
</dbReference>
<comment type="catalytic activity">
    <reaction evidence="11">
        <text>(2R)-2-phosphoglycerate = phosphoenolpyruvate + H2O</text>
        <dbReference type="Rhea" id="RHEA:10164"/>
        <dbReference type="ChEBI" id="CHEBI:15377"/>
        <dbReference type="ChEBI" id="CHEBI:58289"/>
        <dbReference type="ChEBI" id="CHEBI:58702"/>
        <dbReference type="EC" id="4.2.1.11"/>
    </reaction>
</comment>
<dbReference type="FunFam" id="3.30.390.10:FF:000001">
    <property type="entry name" value="Enolase"/>
    <property type="match status" value="1"/>
</dbReference>
<feature type="binding site" evidence="11 14">
    <location>
        <position position="310"/>
    </location>
    <ligand>
        <name>Mg(2+)</name>
        <dbReference type="ChEBI" id="CHEBI:18420"/>
    </ligand>
</feature>